<evidence type="ECO:0000313" key="9">
    <source>
        <dbReference type="Proteomes" id="UP000678679"/>
    </source>
</evidence>
<dbReference type="InterPro" id="IPR051906">
    <property type="entry name" value="TolC-like"/>
</dbReference>
<keyword evidence="9" id="KW-1185">Reference proteome</keyword>
<keyword evidence="3" id="KW-0813">Transport</keyword>
<dbReference type="GO" id="GO:1990281">
    <property type="term" value="C:efflux pump complex"/>
    <property type="evidence" value="ECO:0007669"/>
    <property type="project" value="TreeGrafter"/>
</dbReference>
<evidence type="ECO:0000256" key="5">
    <source>
        <dbReference type="ARBA" id="ARBA00022692"/>
    </source>
</evidence>
<comment type="subcellular location">
    <subcellularLocation>
        <location evidence="1">Cell outer membrane</location>
    </subcellularLocation>
</comment>
<dbReference type="RefSeq" id="WP_169664523.1">
    <property type="nucleotide sequence ID" value="NZ_CP076132.1"/>
</dbReference>
<dbReference type="AlphaFoldDB" id="A0AAX1N897"/>
<dbReference type="SUPFAM" id="SSF56954">
    <property type="entry name" value="Outer membrane efflux proteins (OEP)"/>
    <property type="match status" value="1"/>
</dbReference>
<keyword evidence="7" id="KW-0998">Cell outer membrane</keyword>
<dbReference type="KEGG" id="fya:KMW28_08940"/>
<keyword evidence="6" id="KW-0472">Membrane</keyword>
<dbReference type="InterPro" id="IPR003423">
    <property type="entry name" value="OMP_efflux"/>
</dbReference>
<organism evidence="8 9">
    <name type="scientific">Flammeovirga yaeyamensis</name>
    <dbReference type="NCBI Taxonomy" id="367791"/>
    <lineage>
        <taxon>Bacteria</taxon>
        <taxon>Pseudomonadati</taxon>
        <taxon>Bacteroidota</taxon>
        <taxon>Cytophagia</taxon>
        <taxon>Cytophagales</taxon>
        <taxon>Flammeovirgaceae</taxon>
        <taxon>Flammeovirga</taxon>
    </lineage>
</organism>
<dbReference type="GO" id="GO:0015288">
    <property type="term" value="F:porin activity"/>
    <property type="evidence" value="ECO:0007669"/>
    <property type="project" value="TreeGrafter"/>
</dbReference>
<comment type="similarity">
    <text evidence="2">Belongs to the outer membrane factor (OMF) (TC 1.B.17) family.</text>
</comment>
<evidence type="ECO:0000256" key="6">
    <source>
        <dbReference type="ARBA" id="ARBA00023136"/>
    </source>
</evidence>
<evidence type="ECO:0000256" key="2">
    <source>
        <dbReference type="ARBA" id="ARBA00007613"/>
    </source>
</evidence>
<dbReference type="PANTHER" id="PTHR30026:SF20">
    <property type="entry name" value="OUTER MEMBRANE PROTEIN TOLC"/>
    <property type="match status" value="1"/>
</dbReference>
<evidence type="ECO:0000256" key="1">
    <source>
        <dbReference type="ARBA" id="ARBA00004442"/>
    </source>
</evidence>
<reference evidence="8 9" key="1">
    <citation type="submission" date="2021-05" db="EMBL/GenBank/DDBJ databases">
        <title>Comparative genomic studies on the polysaccharide-degrading batcterial strains of the Flammeovirga genus.</title>
        <authorList>
            <person name="Zewei F."/>
            <person name="Zheng Z."/>
            <person name="Yu L."/>
            <person name="Ruyue G."/>
            <person name="Yanhong M."/>
            <person name="Yuanyuan C."/>
            <person name="Jingyan G."/>
            <person name="Wenjun H."/>
        </authorList>
    </citation>
    <scope>NUCLEOTIDE SEQUENCE [LARGE SCALE GENOMIC DNA]</scope>
    <source>
        <strain evidence="8 9">NBRC:100898</strain>
    </source>
</reference>
<name>A0AAX1N897_9BACT</name>
<dbReference type="Proteomes" id="UP000678679">
    <property type="component" value="Chromosome 1"/>
</dbReference>
<evidence type="ECO:0000256" key="3">
    <source>
        <dbReference type="ARBA" id="ARBA00022448"/>
    </source>
</evidence>
<evidence type="ECO:0000256" key="4">
    <source>
        <dbReference type="ARBA" id="ARBA00022452"/>
    </source>
</evidence>
<dbReference type="Pfam" id="PF02321">
    <property type="entry name" value="OEP"/>
    <property type="match status" value="2"/>
</dbReference>
<keyword evidence="4" id="KW-1134">Transmembrane beta strand</keyword>
<dbReference type="Gene3D" id="1.20.1600.10">
    <property type="entry name" value="Outer membrane efflux proteins (OEP)"/>
    <property type="match status" value="1"/>
</dbReference>
<dbReference type="GO" id="GO:0015562">
    <property type="term" value="F:efflux transmembrane transporter activity"/>
    <property type="evidence" value="ECO:0007669"/>
    <property type="project" value="InterPro"/>
</dbReference>
<sequence length="484" mass="56097">MKYLILIISLVWASTYVKAQKTLTLTQCIDLAQYQSNHMRIAKQSLIIERREYEAFKTELKPQLVLSGSPMAYGKNYNPITQPDGSIIYQPIEQNNTSMELNLEQRISATGGTIFMGSQMSRFDNIQNSSHQYQAQPFYVGYSQPIFQFNQLKWQKKLAPLQLQEAEKGFVEDMEFIALRTTEFYFNALTAQWNMDIAAQNVKDNKRIKELTKAKKDLGKASDSEMLQVELNVISAEQAMTSAHLDYNIALRALLNYLQLDYATETISLIVPSEYQLNDVNQDVAWDKAQLNRKDFISYQRRLLEGESLIVKAKRDNRFQANVEMAFGTSNQATDFGESYKNSVESHQVNVTLRMPILDWGRAKSRINAATSNYELVQAQIDQEKLDFQREVINASEQVETMAKQVKYIQKADEVAQQKYNIALQRYELGDISIRELVWSTDEKDQAKNAYLNTLKGYWMSYYQLRTVTLYDFEKNENIWYVVQ</sequence>
<dbReference type="GO" id="GO:0009279">
    <property type="term" value="C:cell outer membrane"/>
    <property type="evidence" value="ECO:0007669"/>
    <property type="project" value="UniProtKB-SubCell"/>
</dbReference>
<protein>
    <submittedName>
        <fullName evidence="8">TolC family protein</fullName>
    </submittedName>
</protein>
<proteinExistence type="inferred from homology"/>
<evidence type="ECO:0000256" key="7">
    <source>
        <dbReference type="ARBA" id="ARBA00023237"/>
    </source>
</evidence>
<accession>A0AAX1N897</accession>
<keyword evidence="5" id="KW-0812">Transmembrane</keyword>
<evidence type="ECO:0000313" key="8">
    <source>
        <dbReference type="EMBL" id="QWG03694.1"/>
    </source>
</evidence>
<dbReference type="EMBL" id="CP076132">
    <property type="protein sequence ID" value="QWG03694.1"/>
    <property type="molecule type" value="Genomic_DNA"/>
</dbReference>
<gene>
    <name evidence="8" type="ORF">KMW28_08940</name>
</gene>
<dbReference type="PANTHER" id="PTHR30026">
    <property type="entry name" value="OUTER MEMBRANE PROTEIN TOLC"/>
    <property type="match status" value="1"/>
</dbReference>